<evidence type="ECO:0000313" key="4">
    <source>
        <dbReference type="Proteomes" id="UP000663824"/>
    </source>
</evidence>
<keyword evidence="2" id="KW-0472">Membrane</keyword>
<dbReference type="Proteomes" id="UP000663824">
    <property type="component" value="Unassembled WGS sequence"/>
</dbReference>
<accession>A0A816N7U6</accession>
<feature type="region of interest" description="Disordered" evidence="1">
    <location>
        <begin position="257"/>
        <end position="278"/>
    </location>
</feature>
<evidence type="ECO:0000313" key="3">
    <source>
        <dbReference type="EMBL" id="CAF2020649.1"/>
    </source>
</evidence>
<comment type="caution">
    <text evidence="3">The sequence shown here is derived from an EMBL/GenBank/DDBJ whole genome shotgun (WGS) entry which is preliminary data.</text>
</comment>
<feature type="transmembrane region" description="Helical" evidence="2">
    <location>
        <begin position="39"/>
        <end position="63"/>
    </location>
</feature>
<gene>
    <name evidence="3" type="ORF">MBJ925_LOCUS9248</name>
</gene>
<dbReference type="AlphaFoldDB" id="A0A816N7U6"/>
<organism evidence="3 4">
    <name type="scientific">Rotaria magnacalcarata</name>
    <dbReference type="NCBI Taxonomy" id="392030"/>
    <lineage>
        <taxon>Eukaryota</taxon>
        <taxon>Metazoa</taxon>
        <taxon>Spiralia</taxon>
        <taxon>Gnathifera</taxon>
        <taxon>Rotifera</taxon>
        <taxon>Eurotatoria</taxon>
        <taxon>Bdelloidea</taxon>
        <taxon>Philodinida</taxon>
        <taxon>Philodinidae</taxon>
        <taxon>Rotaria</taxon>
    </lineage>
</organism>
<dbReference type="EMBL" id="CAJNRE010003475">
    <property type="protein sequence ID" value="CAF2020649.1"/>
    <property type="molecule type" value="Genomic_DNA"/>
</dbReference>
<protein>
    <submittedName>
        <fullName evidence="3">Uncharacterized protein</fullName>
    </submittedName>
</protein>
<evidence type="ECO:0000256" key="1">
    <source>
        <dbReference type="SAM" id="MobiDB-lite"/>
    </source>
</evidence>
<keyword evidence="2" id="KW-0812">Transmembrane</keyword>
<reference evidence="3" key="1">
    <citation type="submission" date="2021-02" db="EMBL/GenBank/DDBJ databases">
        <authorList>
            <person name="Nowell W R."/>
        </authorList>
    </citation>
    <scope>NUCLEOTIDE SEQUENCE</scope>
</reference>
<proteinExistence type="predicted"/>
<keyword evidence="2" id="KW-1133">Transmembrane helix</keyword>
<sequence>MSSATTEHSPPPATETIQTNIEQSTDELPNLVDGRDKPLVIILAVTLPTLAFIGILIIFIVCYRRRNSSVWLKKIEHSSRLQAIVVNLSSSSIQTEYPEKKTRTSHRQFSPPRTETIVYNRLSTPSSPVFINSFNRLQSSNEGETNEAFDEYLIKNEQQPVLRSILQQSSTNGQHISHHRETNEAFDEYLIKNEQQPVLRSILQQSSTNGQHISSLQTDFPVKLQAPVRTITSALVEAIATHRISLFLDETNASSSLETTTTNNHNDRHSGASSSCSNNSQTVLLFSQRTEL</sequence>
<name>A0A816N7U6_9BILA</name>
<evidence type="ECO:0000256" key="2">
    <source>
        <dbReference type="SAM" id="Phobius"/>
    </source>
</evidence>